<dbReference type="InterPro" id="IPR050957">
    <property type="entry name" value="BMP_lipoprotein"/>
</dbReference>
<sequence>MSETRKSAVLTAGHPAVLSRRSMLAGTAASLAFAGGALAQAAKKAAFLFPGSINDQSWNAQGYIGAERLKATGWEIAYTENVPAADMVEALRDYARREFQVVVGHTGRFLSAAQRIGEDFPKTLFVVGSGSGGSGQNVTSVDYNNTQFGYLMGVLAARMSKTGKVGSVNSLEGLPNVVAQVGGFRKGAKSVKPDIEVRVIYIKGMEDAAEAKEAALSLASGGTDFISGKLNAGQAGIIQAAKEKGIFCNGRSYGHTAIAPEAVLTNIVEKWGDMYVAAAQAGASAGGKYMLYGLDTPASTGAELSVATGKAFAPVVPAAVIAEIEDLKKKFASGELKVSVTREDARGGV</sequence>
<dbReference type="CDD" id="cd06304">
    <property type="entry name" value="PBP1_BmpA_Med_PnrA-like"/>
    <property type="match status" value="1"/>
</dbReference>
<evidence type="ECO:0000256" key="2">
    <source>
        <dbReference type="ARBA" id="ARBA00008610"/>
    </source>
</evidence>
<gene>
    <name evidence="8" type="ORF">E8L99_18465</name>
</gene>
<evidence type="ECO:0000313" key="8">
    <source>
        <dbReference type="EMBL" id="QCK87600.1"/>
    </source>
</evidence>
<comment type="subcellular location">
    <subcellularLocation>
        <location evidence="1">Cell membrane</location>
        <topology evidence="1">Lipid-anchor</topology>
    </subcellularLocation>
</comment>
<dbReference type="InterPro" id="IPR028082">
    <property type="entry name" value="Peripla_BP_I"/>
</dbReference>
<dbReference type="GO" id="GO:0005886">
    <property type="term" value="C:plasma membrane"/>
    <property type="evidence" value="ECO:0007669"/>
    <property type="project" value="UniProtKB-SubCell"/>
</dbReference>
<dbReference type="SUPFAM" id="SSF53822">
    <property type="entry name" value="Periplasmic binding protein-like I"/>
    <property type="match status" value="1"/>
</dbReference>
<evidence type="ECO:0000256" key="1">
    <source>
        <dbReference type="ARBA" id="ARBA00004193"/>
    </source>
</evidence>
<keyword evidence="4" id="KW-0732">Signal</keyword>
<evidence type="ECO:0000259" key="7">
    <source>
        <dbReference type="Pfam" id="PF02608"/>
    </source>
</evidence>
<proteinExistence type="inferred from homology"/>
<dbReference type="EMBL" id="CP039865">
    <property type="protein sequence ID" value="QCK87600.1"/>
    <property type="molecule type" value="Genomic_DNA"/>
</dbReference>
<dbReference type="Gene3D" id="3.40.50.2300">
    <property type="match status" value="2"/>
</dbReference>
<dbReference type="PANTHER" id="PTHR34296">
    <property type="entry name" value="TRANSCRIPTIONAL ACTIVATOR PROTEIN MED"/>
    <property type="match status" value="1"/>
</dbReference>
<evidence type="ECO:0000256" key="6">
    <source>
        <dbReference type="ARBA" id="ARBA00023288"/>
    </source>
</evidence>
<dbReference type="AlphaFoldDB" id="A0A4D7QIV8"/>
<feature type="domain" description="ABC transporter substrate-binding protein PnrA-like" evidence="7">
    <location>
        <begin position="43"/>
        <end position="296"/>
    </location>
</feature>
<accession>A0A4D7QIV8</accession>
<evidence type="ECO:0000256" key="3">
    <source>
        <dbReference type="ARBA" id="ARBA00022475"/>
    </source>
</evidence>
<keyword evidence="3" id="KW-1003">Cell membrane</keyword>
<dbReference type="OrthoDB" id="9784230at2"/>
<evidence type="ECO:0000256" key="5">
    <source>
        <dbReference type="ARBA" id="ARBA00023136"/>
    </source>
</evidence>
<dbReference type="Proteomes" id="UP000298588">
    <property type="component" value="Chromosome"/>
</dbReference>
<dbReference type="InterPro" id="IPR006311">
    <property type="entry name" value="TAT_signal"/>
</dbReference>
<dbReference type="Pfam" id="PF02608">
    <property type="entry name" value="Bmp"/>
    <property type="match status" value="1"/>
</dbReference>
<evidence type="ECO:0000313" key="9">
    <source>
        <dbReference type="Proteomes" id="UP000298588"/>
    </source>
</evidence>
<dbReference type="PANTHER" id="PTHR34296:SF2">
    <property type="entry name" value="ABC TRANSPORTER GUANOSINE-BINDING PROTEIN NUPN"/>
    <property type="match status" value="1"/>
</dbReference>
<dbReference type="PROSITE" id="PS51318">
    <property type="entry name" value="TAT"/>
    <property type="match status" value="1"/>
</dbReference>
<protein>
    <submittedName>
        <fullName evidence="8">BMP family ABC transporter substrate-binding protein</fullName>
    </submittedName>
</protein>
<comment type="similarity">
    <text evidence="2">Belongs to the BMP lipoprotein family.</text>
</comment>
<dbReference type="InterPro" id="IPR003760">
    <property type="entry name" value="PnrA-like"/>
</dbReference>
<keyword evidence="6" id="KW-0449">Lipoprotein</keyword>
<name>A0A4D7QIV8_9HYPH</name>
<dbReference type="RefSeq" id="WP_137100929.1">
    <property type="nucleotide sequence ID" value="NZ_CP039865.1"/>
</dbReference>
<organism evidence="8 9">
    <name type="scientific">Phreatobacter aquaticus</name>
    <dbReference type="NCBI Taxonomy" id="2570229"/>
    <lineage>
        <taxon>Bacteria</taxon>
        <taxon>Pseudomonadati</taxon>
        <taxon>Pseudomonadota</taxon>
        <taxon>Alphaproteobacteria</taxon>
        <taxon>Hyphomicrobiales</taxon>
        <taxon>Phreatobacteraceae</taxon>
        <taxon>Phreatobacter</taxon>
    </lineage>
</organism>
<keyword evidence="5" id="KW-0472">Membrane</keyword>
<reference evidence="8 9" key="1">
    <citation type="submission" date="2019-04" db="EMBL/GenBank/DDBJ databases">
        <title>Phreatobacter aquaticus sp. nov.</title>
        <authorList>
            <person name="Choi A."/>
            <person name="Baek K."/>
        </authorList>
    </citation>
    <scope>NUCLEOTIDE SEQUENCE [LARGE SCALE GENOMIC DNA]</scope>
    <source>
        <strain evidence="8 9">NMCR1094</strain>
    </source>
</reference>
<dbReference type="KEGG" id="paqt:E8L99_18465"/>
<evidence type="ECO:0000256" key="4">
    <source>
        <dbReference type="ARBA" id="ARBA00022729"/>
    </source>
</evidence>
<keyword evidence="9" id="KW-1185">Reference proteome</keyword>